<reference evidence="2 3" key="1">
    <citation type="journal article" date="2019" name="Front. Microbiol.">
        <title>In silico and Genetic Analyses of Cyclic Lipopeptide Synthetic Gene Clusters in Pseudomonas sp. 11K1.</title>
        <authorList>
            <person name="Zhao H."/>
            <person name="Liu Y.P."/>
            <person name="Zhang L.Q."/>
        </authorList>
    </citation>
    <scope>NUCLEOTIDE SEQUENCE [LARGE SCALE GENOMIC DNA]</scope>
    <source>
        <strain evidence="2 3">11K1</strain>
    </source>
</reference>
<evidence type="ECO:0000256" key="1">
    <source>
        <dbReference type="SAM" id="MobiDB-lite"/>
    </source>
</evidence>
<evidence type="ECO:0000313" key="2">
    <source>
        <dbReference type="EMBL" id="QBZ89502.1"/>
    </source>
</evidence>
<evidence type="ECO:0000313" key="3">
    <source>
        <dbReference type="Proteomes" id="UP000296468"/>
    </source>
</evidence>
<name>A0A4P7PGV5_9PSED</name>
<feature type="region of interest" description="Disordered" evidence="1">
    <location>
        <begin position="84"/>
        <end position="116"/>
    </location>
</feature>
<dbReference type="AlphaFoldDB" id="A0A4P7PGV5"/>
<dbReference type="Proteomes" id="UP000296468">
    <property type="component" value="Chromosome"/>
</dbReference>
<protein>
    <submittedName>
        <fullName evidence="2">Uncharacterized protein</fullName>
    </submittedName>
</protein>
<feature type="compositionally biased region" description="Pro residues" evidence="1">
    <location>
        <begin position="87"/>
        <end position="116"/>
    </location>
</feature>
<accession>A0A4P7PGV5</accession>
<dbReference type="KEGG" id="pvk:EPZ47_12530"/>
<organism evidence="2 3">
    <name type="scientific">Pseudomonas viciae</name>
    <dbReference type="NCBI Taxonomy" id="2505979"/>
    <lineage>
        <taxon>Bacteria</taxon>
        <taxon>Pseudomonadati</taxon>
        <taxon>Pseudomonadota</taxon>
        <taxon>Gammaproteobacteria</taxon>
        <taxon>Pseudomonadales</taxon>
        <taxon>Pseudomonadaceae</taxon>
        <taxon>Pseudomonas</taxon>
    </lineage>
</organism>
<dbReference type="EMBL" id="CP035088">
    <property type="protein sequence ID" value="QBZ89502.1"/>
    <property type="molecule type" value="Genomic_DNA"/>
</dbReference>
<gene>
    <name evidence="2" type="ORF">EPZ47_12530</name>
</gene>
<proteinExistence type="predicted"/>
<sequence length="116" mass="12586">MIEELVALVNPLVLWVPGVAVEIAEALVKPRVSRSLAMLDVSEALLARSVRVAPVCLPLRPWSRVRVPLWSLVNPLPRPLESLDLPLPCPPPMPPPRPPPFPPPFPPPPPLPPPAA</sequence>